<reference evidence="2" key="1">
    <citation type="submission" date="2019-08" db="EMBL/GenBank/DDBJ databases">
        <authorList>
            <person name="Kucharzyk K."/>
            <person name="Murdoch R.W."/>
            <person name="Higgins S."/>
            <person name="Loffler F."/>
        </authorList>
    </citation>
    <scope>NUCLEOTIDE SEQUENCE</scope>
</reference>
<dbReference type="EMBL" id="VSSQ01081765">
    <property type="protein sequence ID" value="MPN30600.1"/>
    <property type="molecule type" value="Genomic_DNA"/>
</dbReference>
<evidence type="ECO:0000256" key="1">
    <source>
        <dbReference type="SAM" id="MobiDB-lite"/>
    </source>
</evidence>
<accession>A0A645GW73</accession>
<feature type="region of interest" description="Disordered" evidence="1">
    <location>
        <begin position="1"/>
        <end position="35"/>
    </location>
</feature>
<comment type="caution">
    <text evidence="2">The sequence shown here is derived from an EMBL/GenBank/DDBJ whole genome shotgun (WGS) entry which is preliminary data.</text>
</comment>
<evidence type="ECO:0000313" key="2">
    <source>
        <dbReference type="EMBL" id="MPN30600.1"/>
    </source>
</evidence>
<protein>
    <submittedName>
        <fullName evidence="2">Uncharacterized protein</fullName>
    </submittedName>
</protein>
<organism evidence="2">
    <name type="scientific">bioreactor metagenome</name>
    <dbReference type="NCBI Taxonomy" id="1076179"/>
    <lineage>
        <taxon>unclassified sequences</taxon>
        <taxon>metagenomes</taxon>
        <taxon>ecological metagenomes</taxon>
    </lineage>
</organism>
<gene>
    <name evidence="2" type="ORF">SDC9_178071</name>
</gene>
<proteinExistence type="predicted"/>
<sequence>MADAVSGPDLPPTDCGRRDGGVGHTAADLSGTDGGDVDLLRGAAGNEMRGLRDGDHCVFPVHAVPLHHGVFRAAVPAQAVYCGGAGTGTVFVPGPVFAGLEPGAEAPLALRRRSHRTLGNHAGTGQPCVWGEKLDYLGAAVLSAL</sequence>
<name>A0A645GW73_9ZZZZ</name>
<dbReference type="AlphaFoldDB" id="A0A645GW73"/>